<dbReference type="AlphaFoldDB" id="A0A6J2UHQ9"/>
<evidence type="ECO:0000256" key="5">
    <source>
        <dbReference type="ARBA" id="ARBA00022692"/>
    </source>
</evidence>
<dbReference type="InterPro" id="IPR004837">
    <property type="entry name" value="NaCa_Exmemb"/>
</dbReference>
<feature type="transmembrane region" description="Helical" evidence="8">
    <location>
        <begin position="420"/>
        <end position="441"/>
    </location>
</feature>
<evidence type="ECO:0000256" key="4">
    <source>
        <dbReference type="ARBA" id="ARBA00022568"/>
    </source>
</evidence>
<accession>A0A6J2UHQ9</accession>
<dbReference type="InterPro" id="IPR044880">
    <property type="entry name" value="NCX_ion-bd_dom_sf"/>
</dbReference>
<dbReference type="Proteomes" id="UP000504634">
    <property type="component" value="Unplaced"/>
</dbReference>
<dbReference type="Pfam" id="PF01699">
    <property type="entry name" value="Na_Ca_ex"/>
    <property type="match status" value="2"/>
</dbReference>
<feature type="transmembrane region" description="Helical" evidence="8">
    <location>
        <begin position="560"/>
        <end position="578"/>
    </location>
</feature>
<keyword evidence="4" id="KW-0406">Ion transport</keyword>
<feature type="transmembrane region" description="Helical" evidence="8">
    <location>
        <begin position="196"/>
        <end position="213"/>
    </location>
</feature>
<evidence type="ECO:0000256" key="7">
    <source>
        <dbReference type="ARBA" id="ARBA00023136"/>
    </source>
</evidence>
<dbReference type="RefSeq" id="XP_030387675.1">
    <property type="nucleotide sequence ID" value="XM_030531815.1"/>
</dbReference>
<feature type="transmembrane region" description="Helical" evidence="8">
    <location>
        <begin position="359"/>
        <end position="380"/>
    </location>
</feature>
<evidence type="ECO:0000256" key="6">
    <source>
        <dbReference type="ARBA" id="ARBA00022989"/>
    </source>
</evidence>
<evidence type="ECO:0000313" key="11">
    <source>
        <dbReference type="RefSeq" id="XP_030387675.1"/>
    </source>
</evidence>
<gene>
    <name evidence="11" type="primary">LOC115634224</name>
</gene>
<feature type="domain" description="Sodium/calcium exchanger membrane region" evidence="9">
    <location>
        <begin position="430"/>
        <end position="576"/>
    </location>
</feature>
<comment type="subcellular location">
    <subcellularLocation>
        <location evidence="1">Membrane</location>
        <topology evidence="1">Multi-pass membrane protein</topology>
    </subcellularLocation>
</comment>
<dbReference type="PANTHER" id="PTHR12266:SF0">
    <property type="entry name" value="MITOCHONDRIAL SODIUM_CALCIUM EXCHANGER PROTEIN"/>
    <property type="match status" value="1"/>
</dbReference>
<organism evidence="10 11">
    <name type="scientific">Drosophila lebanonensis</name>
    <name type="common">Fruit fly</name>
    <name type="synonym">Scaptodrosophila lebanonensis</name>
    <dbReference type="NCBI Taxonomy" id="7225"/>
    <lineage>
        <taxon>Eukaryota</taxon>
        <taxon>Metazoa</taxon>
        <taxon>Ecdysozoa</taxon>
        <taxon>Arthropoda</taxon>
        <taxon>Hexapoda</taxon>
        <taxon>Insecta</taxon>
        <taxon>Pterygota</taxon>
        <taxon>Neoptera</taxon>
        <taxon>Endopterygota</taxon>
        <taxon>Diptera</taxon>
        <taxon>Brachycera</taxon>
        <taxon>Muscomorpha</taxon>
        <taxon>Ephydroidea</taxon>
        <taxon>Drosophilidae</taxon>
        <taxon>Scaptodrosophila</taxon>
    </lineage>
</organism>
<feature type="transmembrane region" description="Helical" evidence="8">
    <location>
        <begin position="496"/>
        <end position="518"/>
    </location>
</feature>
<reference evidence="11" key="1">
    <citation type="submission" date="2025-08" db="UniProtKB">
        <authorList>
            <consortium name="RefSeq"/>
        </authorList>
    </citation>
    <scope>IDENTIFICATION</scope>
    <source>
        <strain evidence="11">11010-0011.00</strain>
        <tissue evidence="11">Whole body</tissue>
    </source>
</reference>
<keyword evidence="4" id="KW-0109">Calcium transport</keyword>
<dbReference type="Gene3D" id="1.20.1420.30">
    <property type="entry name" value="NCX, central ion-binding region"/>
    <property type="match status" value="2"/>
</dbReference>
<evidence type="ECO:0000256" key="3">
    <source>
        <dbReference type="ARBA" id="ARBA00022449"/>
    </source>
</evidence>
<keyword evidence="3" id="KW-0050">Antiport</keyword>
<feature type="transmembrane region" description="Helical" evidence="8">
    <location>
        <begin position="530"/>
        <end position="548"/>
    </location>
</feature>
<feature type="transmembrane region" description="Helical" evidence="8">
    <location>
        <begin position="69"/>
        <end position="90"/>
    </location>
</feature>
<feature type="transmembrane region" description="Helical" evidence="8">
    <location>
        <begin position="324"/>
        <end position="347"/>
    </location>
</feature>
<name>A0A6J2UHQ9_DROLE</name>
<evidence type="ECO:0000256" key="2">
    <source>
        <dbReference type="ARBA" id="ARBA00022448"/>
    </source>
</evidence>
<dbReference type="PANTHER" id="PTHR12266">
    <property type="entry name" value="NA+/CA2+ K+ INDEPENDENT EXCHANGER"/>
    <property type="match status" value="1"/>
</dbReference>
<evidence type="ECO:0000259" key="9">
    <source>
        <dbReference type="Pfam" id="PF01699"/>
    </source>
</evidence>
<evidence type="ECO:0000313" key="10">
    <source>
        <dbReference type="Proteomes" id="UP000504634"/>
    </source>
</evidence>
<evidence type="ECO:0000256" key="1">
    <source>
        <dbReference type="ARBA" id="ARBA00004141"/>
    </source>
</evidence>
<dbReference type="GO" id="GO:0016020">
    <property type="term" value="C:membrane"/>
    <property type="evidence" value="ECO:0007669"/>
    <property type="project" value="UniProtKB-SubCell"/>
</dbReference>
<keyword evidence="6 8" id="KW-1133">Transmembrane helix</keyword>
<keyword evidence="2" id="KW-0813">Transport</keyword>
<feature type="transmembrane region" description="Helical" evidence="8">
    <location>
        <begin position="461"/>
        <end position="484"/>
    </location>
</feature>
<keyword evidence="4" id="KW-0106">Calcium</keyword>
<keyword evidence="10" id="KW-1185">Reference proteome</keyword>
<feature type="transmembrane region" description="Helical" evidence="8">
    <location>
        <begin position="395"/>
        <end position="413"/>
    </location>
</feature>
<dbReference type="GO" id="GO:0005432">
    <property type="term" value="F:calcium:sodium antiporter activity"/>
    <property type="evidence" value="ECO:0007669"/>
    <property type="project" value="TreeGrafter"/>
</dbReference>
<feature type="transmembrane region" description="Helical" evidence="8">
    <location>
        <begin position="170"/>
        <end position="189"/>
    </location>
</feature>
<keyword evidence="7 8" id="KW-0472">Membrane</keyword>
<sequence>MVRPVPNLIDKEFESFANEVSCFNVISFPYAERCEFVNNTPKCTDQMHLLTYMYLMTCKIGVRNKFEECVFVTLCIAFCFELLLMLAYTADIYFSPALRAVSRYLHMNEHLAGVTILAFGNTSPDVLVNLAEVKASKAVFANSMASSIFVTMFTGGLVCYLSPFRMNAHATVRDILFIMLGVVLIEYVLKQDYKVDIFECMVLVMLYISYLLVNMLDLYMMRRTIKAIEKKIEDLRNQPFSFPRRRKRRMYERQLNEMLNDFEIDVKTKGKRRGERVSGRRSIDPTTTRNIKYDAANSKNVNLFREAWQAVKPINMDEWRRYGIFWRSYLLVKAPVVGVCALFLPLVNHEVDKHGWCKLLNCIQLFTTPSLIFLMGMGYYDRSRNIWYLEIDMTYVPYILPLLPLSLIIFLHSRTDIPPYYHFIFTYLNVAGSMFIIYVCATEIDKIFDLIGTVLDISEDFMGVTLSCACGALGDLVTNAALALQGYEKMAFAATLGGPFFNLLIGTGSTFLGRIYFGLEVEWEEQIGEYGNNCIIFLLLGLSTTLLWSSVLDFRARRSMGIFNILVYALFVLFNVLAENSIVHSYANDIYLEVI</sequence>
<feature type="domain" description="Sodium/calcium exchanger membrane region" evidence="9">
    <location>
        <begin position="78"/>
        <end position="214"/>
    </location>
</feature>
<proteinExistence type="predicted"/>
<dbReference type="GeneID" id="115634224"/>
<dbReference type="InterPro" id="IPR051359">
    <property type="entry name" value="CaCA_antiporter"/>
</dbReference>
<feature type="transmembrane region" description="Helical" evidence="8">
    <location>
        <begin position="143"/>
        <end position="164"/>
    </location>
</feature>
<evidence type="ECO:0000256" key="8">
    <source>
        <dbReference type="SAM" id="Phobius"/>
    </source>
</evidence>
<dbReference type="OrthoDB" id="407410at2759"/>
<feature type="transmembrane region" description="Helical" evidence="8">
    <location>
        <begin position="110"/>
        <end position="131"/>
    </location>
</feature>
<dbReference type="GO" id="GO:0006874">
    <property type="term" value="P:intracellular calcium ion homeostasis"/>
    <property type="evidence" value="ECO:0007669"/>
    <property type="project" value="TreeGrafter"/>
</dbReference>
<keyword evidence="5 8" id="KW-0812">Transmembrane</keyword>
<protein>
    <submittedName>
        <fullName evidence="11">Mitochondrial sodium/calcium exchanger protein-like isoform X1</fullName>
    </submittedName>
</protein>